<dbReference type="InterPro" id="IPR000742">
    <property type="entry name" value="EGF"/>
</dbReference>
<sequence>MDRCLPVSSLCKWKYLYHCGQPVLLHMPRRLHRAEVVTFQDSASMVAPASTSRVPISASQHCDSPYVPCAPSPCVNGGTCRQTGDFTFECNCLPGKEDAHPAQKEVGGCGSIAPLGSTLPSREKRKSSSLGGWWGRHTWAIHGVSELTGALCSCDRLLPIGRREKVAGRCLPFGSVWYRGS</sequence>
<protein>
    <submittedName>
        <fullName evidence="3">Neurogenic locus notch-like protein 2</fullName>
    </submittedName>
</protein>
<dbReference type="Proteomes" id="UP000299084">
    <property type="component" value="Unassembled WGS sequence"/>
</dbReference>
<dbReference type="AlphaFoldDB" id="A0A5N4DVM8"/>
<proteinExistence type="predicted"/>
<dbReference type="SUPFAM" id="SSF57196">
    <property type="entry name" value="EGF/Laminin"/>
    <property type="match status" value="1"/>
</dbReference>
<evidence type="ECO:0000256" key="1">
    <source>
        <dbReference type="PROSITE-ProRule" id="PRU00076"/>
    </source>
</evidence>
<evidence type="ECO:0000313" key="3">
    <source>
        <dbReference type="EMBL" id="KAB1275034.1"/>
    </source>
</evidence>
<evidence type="ECO:0000313" key="4">
    <source>
        <dbReference type="Proteomes" id="UP000299084"/>
    </source>
</evidence>
<keyword evidence="4" id="KW-1185">Reference proteome</keyword>
<name>A0A5N4DVM8_CAMDR</name>
<dbReference type="EMBL" id="JWIN03000009">
    <property type="protein sequence ID" value="KAB1275034.1"/>
    <property type="molecule type" value="Genomic_DNA"/>
</dbReference>
<comment type="caution">
    <text evidence="1">Lacks conserved residue(s) required for the propagation of feature annotation.</text>
</comment>
<comment type="caution">
    <text evidence="3">The sequence shown here is derived from an EMBL/GenBank/DDBJ whole genome shotgun (WGS) entry which is preliminary data.</text>
</comment>
<accession>A0A5N4DVM8</accession>
<evidence type="ECO:0000259" key="2">
    <source>
        <dbReference type="PROSITE" id="PS50026"/>
    </source>
</evidence>
<reference evidence="3 4" key="1">
    <citation type="journal article" date="2019" name="Mol. Ecol. Resour.">
        <title>Improving Illumina assemblies with Hi-C and long reads: an example with the North African dromedary.</title>
        <authorList>
            <person name="Elbers J.P."/>
            <person name="Rogers M.F."/>
            <person name="Perelman P.L."/>
            <person name="Proskuryakova A.A."/>
            <person name="Serdyukova N.A."/>
            <person name="Johnson W.E."/>
            <person name="Horin P."/>
            <person name="Corander J."/>
            <person name="Murphy D."/>
            <person name="Burger P.A."/>
        </authorList>
    </citation>
    <scope>NUCLEOTIDE SEQUENCE [LARGE SCALE GENOMIC DNA]</scope>
    <source>
        <strain evidence="3">Drom800</strain>
        <tissue evidence="3">Blood</tissue>
    </source>
</reference>
<gene>
    <name evidence="3" type="ORF">Cadr_000011019</name>
</gene>
<dbReference type="PROSITE" id="PS50026">
    <property type="entry name" value="EGF_3"/>
    <property type="match status" value="1"/>
</dbReference>
<organism evidence="3 4">
    <name type="scientific">Camelus dromedarius</name>
    <name type="common">Dromedary</name>
    <name type="synonym">Arabian camel</name>
    <dbReference type="NCBI Taxonomy" id="9838"/>
    <lineage>
        <taxon>Eukaryota</taxon>
        <taxon>Metazoa</taxon>
        <taxon>Chordata</taxon>
        <taxon>Craniata</taxon>
        <taxon>Vertebrata</taxon>
        <taxon>Euteleostomi</taxon>
        <taxon>Mammalia</taxon>
        <taxon>Eutheria</taxon>
        <taxon>Laurasiatheria</taxon>
        <taxon>Artiodactyla</taxon>
        <taxon>Tylopoda</taxon>
        <taxon>Camelidae</taxon>
        <taxon>Camelus</taxon>
    </lineage>
</organism>
<dbReference type="Gene3D" id="2.10.25.10">
    <property type="entry name" value="Laminin"/>
    <property type="match status" value="1"/>
</dbReference>
<keyword evidence="1" id="KW-0245">EGF-like domain</keyword>
<feature type="domain" description="EGF-like" evidence="2">
    <location>
        <begin position="65"/>
        <end position="102"/>
    </location>
</feature>